<name>A0ABS2DV37_9BURK</name>
<evidence type="ECO:0000313" key="3">
    <source>
        <dbReference type="Proteomes" id="UP000715095"/>
    </source>
</evidence>
<dbReference type="Gene3D" id="2.40.160.10">
    <property type="entry name" value="Porin"/>
    <property type="match status" value="1"/>
</dbReference>
<dbReference type="InterPro" id="IPR033900">
    <property type="entry name" value="Gram_neg_porin_domain"/>
</dbReference>
<sequence>VGFVLENGFNADDGTMDNNSRLFGRESQLFIDGAFGTISFGRVGKLISALGSYGLMGKYSVFSGGWGSHTGGKFSHVGDWGRMDNTITYRSPSMNGLRIHAQYSFQGDTKEVHGVGTAQENKSSADRIGQLAVTYDYGNLSVLLAGEWNQWSNLPRGASGTSTDWREEKNGYNGLVGVTYDFDVAKLYVTGEYNKHMRIKASDNTTATGMAGAFKDWSMNTGYIDGYAATIGADVPAFGGVLKVDFGYRYGECVVNNANDYKQYSGAVGYQYDLTK</sequence>
<dbReference type="RefSeq" id="WP_205104906.1">
    <property type="nucleotide sequence ID" value="NZ_JACJJC010000160.1"/>
</dbReference>
<feature type="non-terminal residue" evidence="2">
    <location>
        <position position="276"/>
    </location>
</feature>
<organism evidence="2 3">
    <name type="scientific">Sutterella massiliensis</name>
    <dbReference type="NCBI Taxonomy" id="1816689"/>
    <lineage>
        <taxon>Bacteria</taxon>
        <taxon>Pseudomonadati</taxon>
        <taxon>Pseudomonadota</taxon>
        <taxon>Betaproteobacteria</taxon>
        <taxon>Burkholderiales</taxon>
        <taxon>Sutterellaceae</taxon>
        <taxon>Sutterella</taxon>
    </lineage>
</organism>
<dbReference type="CDD" id="cd00342">
    <property type="entry name" value="gram_neg_porins"/>
    <property type="match status" value="1"/>
</dbReference>
<dbReference type="EMBL" id="JACJJC010000160">
    <property type="protein sequence ID" value="MBM6705157.1"/>
    <property type="molecule type" value="Genomic_DNA"/>
</dbReference>
<feature type="non-terminal residue" evidence="2">
    <location>
        <position position="1"/>
    </location>
</feature>
<accession>A0ABS2DV37</accession>
<proteinExistence type="predicted"/>
<feature type="domain" description="Porin" evidence="1">
    <location>
        <begin position="2"/>
        <end position="276"/>
    </location>
</feature>
<evidence type="ECO:0000313" key="2">
    <source>
        <dbReference type="EMBL" id="MBM6705157.1"/>
    </source>
</evidence>
<reference evidence="2 3" key="1">
    <citation type="journal article" date="2021" name="Sci. Rep.">
        <title>The distribution of antibiotic resistance genes in chicken gut microbiota commensals.</title>
        <authorList>
            <person name="Juricova H."/>
            <person name="Matiasovicova J."/>
            <person name="Kubasova T."/>
            <person name="Cejkova D."/>
            <person name="Rychlik I."/>
        </authorList>
    </citation>
    <scope>NUCLEOTIDE SEQUENCE [LARGE SCALE GENOMIC DNA]</scope>
    <source>
        <strain evidence="2 3">An829</strain>
    </source>
</reference>
<gene>
    <name evidence="2" type="ORF">H6A60_11845</name>
</gene>
<protein>
    <submittedName>
        <fullName evidence="2">Porin</fullName>
    </submittedName>
</protein>
<evidence type="ECO:0000259" key="1">
    <source>
        <dbReference type="Pfam" id="PF13609"/>
    </source>
</evidence>
<dbReference type="Proteomes" id="UP000715095">
    <property type="component" value="Unassembled WGS sequence"/>
</dbReference>
<dbReference type="Pfam" id="PF13609">
    <property type="entry name" value="Porin_4"/>
    <property type="match status" value="1"/>
</dbReference>
<dbReference type="SUPFAM" id="SSF56935">
    <property type="entry name" value="Porins"/>
    <property type="match status" value="1"/>
</dbReference>
<dbReference type="InterPro" id="IPR023614">
    <property type="entry name" value="Porin_dom_sf"/>
</dbReference>
<keyword evidence="3" id="KW-1185">Reference proteome</keyword>
<comment type="caution">
    <text evidence="2">The sequence shown here is derived from an EMBL/GenBank/DDBJ whole genome shotgun (WGS) entry which is preliminary data.</text>
</comment>